<protein>
    <recommendedName>
        <fullName evidence="3">Aminoglycoside phosphotransferase domain-containing protein</fullName>
    </recommendedName>
</protein>
<comment type="caution">
    <text evidence="1">The sequence shown here is derived from an EMBL/GenBank/DDBJ whole genome shotgun (WGS) entry which is preliminary data.</text>
</comment>
<evidence type="ECO:0000313" key="1">
    <source>
        <dbReference type="EMBL" id="TVY56592.1"/>
    </source>
</evidence>
<proteinExistence type="predicted"/>
<dbReference type="PANTHER" id="PTHR21310">
    <property type="entry name" value="AMINOGLYCOSIDE PHOSPHOTRANSFERASE-RELATED-RELATED"/>
    <property type="match status" value="1"/>
</dbReference>
<evidence type="ECO:0000313" key="2">
    <source>
        <dbReference type="Proteomes" id="UP000469558"/>
    </source>
</evidence>
<dbReference type="OrthoDB" id="5327538at2759"/>
<name>A0A8T9BRI9_9HELO</name>
<reference evidence="1 2" key="1">
    <citation type="submission" date="2018-05" db="EMBL/GenBank/DDBJ databases">
        <title>Genome sequencing and assembly of the regulated plant pathogen Lachnellula willkommii and related sister species for the development of diagnostic species identification markers.</title>
        <authorList>
            <person name="Giroux E."/>
            <person name="Bilodeau G."/>
        </authorList>
    </citation>
    <scope>NUCLEOTIDE SEQUENCE [LARGE SCALE GENOMIC DNA]</scope>
    <source>
        <strain evidence="1 2">CBS 268.59</strain>
    </source>
</reference>
<accession>A0A8T9BRI9</accession>
<feature type="non-terminal residue" evidence="1">
    <location>
        <position position="1"/>
    </location>
</feature>
<dbReference type="PANTHER" id="PTHR21310:SF37">
    <property type="entry name" value="AMINOGLYCOSIDE PHOSPHOTRANSFERASE DOMAIN-CONTAINING PROTEIN"/>
    <property type="match status" value="1"/>
</dbReference>
<dbReference type="AlphaFoldDB" id="A0A8T9BRI9"/>
<organism evidence="1 2">
    <name type="scientific">Lachnellula suecica</name>
    <dbReference type="NCBI Taxonomy" id="602035"/>
    <lineage>
        <taxon>Eukaryota</taxon>
        <taxon>Fungi</taxon>
        <taxon>Dikarya</taxon>
        <taxon>Ascomycota</taxon>
        <taxon>Pezizomycotina</taxon>
        <taxon>Leotiomycetes</taxon>
        <taxon>Helotiales</taxon>
        <taxon>Lachnaceae</taxon>
        <taxon>Lachnellula</taxon>
    </lineage>
</organism>
<dbReference type="SUPFAM" id="SSF56112">
    <property type="entry name" value="Protein kinase-like (PK-like)"/>
    <property type="match status" value="1"/>
</dbReference>
<dbReference type="EMBL" id="QGMK01002702">
    <property type="protein sequence ID" value="TVY56592.1"/>
    <property type="molecule type" value="Genomic_DNA"/>
</dbReference>
<evidence type="ECO:0008006" key="3">
    <source>
        <dbReference type="Google" id="ProtNLM"/>
    </source>
</evidence>
<dbReference type="InterPro" id="IPR051678">
    <property type="entry name" value="AGP_Transferase"/>
</dbReference>
<gene>
    <name evidence="1" type="ORF">LSUE1_G010112</name>
</gene>
<dbReference type="InterPro" id="IPR011009">
    <property type="entry name" value="Kinase-like_dom_sf"/>
</dbReference>
<keyword evidence="2" id="KW-1185">Reference proteome</keyword>
<dbReference type="Proteomes" id="UP000469558">
    <property type="component" value="Unassembled WGS sequence"/>
</dbReference>
<sequence>TVYTDSLLLPRSLSMAIVVPKNVSPSAGWTSYDGWDYNGMKERLERFMSIINKSSLMEHAQLIIGQPVSISEAFSAGQSWCCFELLAVDGRLIIARVRLPRHPDSTDNTNEHSEMYSIQCEVAQMKFLHENVTGVPFPRLYAYEGPGSQSAANVGAAYMLIEGFYGNTIQDLQFNICELPISTQEHIITQWTSVQAELATFTFPQIGSISHFSKDTGAIIGKLSTAAAEGLSDEGPFKEAWDYFAAVAEAKFRQACKNDVANDGSNMFTRLGPFVFKDIVHNTALFKTGGGPFHFDHMDMGTHNILVDQYFNFLAIIDWEFAQTAPWEVIHYPMPFPLIFADAKTDCILQNPGHIAYGNVSRQVAARKMYQQKFRAAEQALESRERSLQKSIADVLDGAASRIYAILEKFGVFEGMEEELTYEMVRLAYGFDREEAKRYLNEMEAKMKWQ</sequence>